<name>A0A3S9YEA7_9ACTN</name>
<sequence>MALSERAVDFQPRDLSAPMHSLGALVDVDRCLVGDVPGSDCPCHSVLFDLVHTLDDPYSGSGTLLADESEALSVDDFEVLAYLAQCLYQDVVLKPDEIRIASVDSQFPGGTFQSAEALLGQFLWAQTERRWSRDKCRASGLLLLRLCAPIKGSPEATEQESECLW</sequence>
<evidence type="ECO:0000313" key="2">
    <source>
        <dbReference type="Proteomes" id="UP000275579"/>
    </source>
</evidence>
<reference evidence="1 2" key="1">
    <citation type="submission" date="2018-04" db="EMBL/GenBank/DDBJ databases">
        <title>Complete genome sequences of Streptomyces lydicus strain WYEC and characterization of antagonistic properties of biological control agents.</title>
        <authorList>
            <person name="Mariita R.M."/>
            <person name="Sello J.K."/>
        </authorList>
    </citation>
    <scope>NUCLEOTIDE SEQUENCE [LARGE SCALE GENOMIC DNA]</scope>
    <source>
        <strain evidence="1 2">WYEC 108</strain>
    </source>
</reference>
<proteinExistence type="predicted"/>
<dbReference type="EMBL" id="CP029042">
    <property type="protein sequence ID" value="AZS73228.1"/>
    <property type="molecule type" value="Genomic_DNA"/>
</dbReference>
<dbReference type="Proteomes" id="UP000275579">
    <property type="component" value="Chromosome"/>
</dbReference>
<organism evidence="1 2">
    <name type="scientific">Streptomyces lydicus</name>
    <dbReference type="NCBI Taxonomy" id="47763"/>
    <lineage>
        <taxon>Bacteria</taxon>
        <taxon>Bacillati</taxon>
        <taxon>Actinomycetota</taxon>
        <taxon>Actinomycetes</taxon>
        <taxon>Kitasatosporales</taxon>
        <taxon>Streptomycetaceae</taxon>
        <taxon>Streptomyces</taxon>
    </lineage>
</organism>
<dbReference type="AlphaFoldDB" id="A0A3S9YEA7"/>
<protein>
    <submittedName>
        <fullName evidence="1">Uncharacterized protein</fullName>
    </submittedName>
</protein>
<gene>
    <name evidence="1" type="ORF">DDE74_21785</name>
</gene>
<evidence type="ECO:0000313" key="1">
    <source>
        <dbReference type="EMBL" id="AZS73228.1"/>
    </source>
</evidence>
<accession>A0A3S9YEA7</accession>